<dbReference type="Gene3D" id="1.20.120.330">
    <property type="entry name" value="Nucleotidyltransferases domain 2"/>
    <property type="match status" value="1"/>
</dbReference>
<evidence type="ECO:0000313" key="1">
    <source>
        <dbReference type="EMBL" id="VFJ69227.1"/>
    </source>
</evidence>
<name>A0A450TN96_9GAMM</name>
<sequence>MTTQTDLIALLREEIDVLERAADLLSWSYERCSQVGGKDSYNKEDEERFEALVGRFARLSDILVQKFFRLLDTLDLEPTGTARDRINQAEKKGIIENADDFIRMRLLRNRITHEYALEAISDIYKDVMMFTPVLLQAALRARKYAQRYL</sequence>
<evidence type="ECO:0008006" key="2">
    <source>
        <dbReference type="Google" id="ProtNLM"/>
    </source>
</evidence>
<gene>
    <name evidence="1" type="ORF">BECKFW1821C_GA0114237_101820</name>
</gene>
<accession>A0A450TN96</accession>
<protein>
    <recommendedName>
        <fullName evidence="2">Nucleotidyltransferase substrate binding protein, HI0074 family</fullName>
    </recommendedName>
</protein>
<dbReference type="AlphaFoldDB" id="A0A450TN96"/>
<reference evidence="1" key="1">
    <citation type="submission" date="2019-02" db="EMBL/GenBank/DDBJ databases">
        <authorList>
            <person name="Gruber-Vodicka R. H."/>
            <person name="Seah K. B. B."/>
        </authorList>
    </citation>
    <scope>NUCLEOTIDE SEQUENCE</scope>
    <source>
        <strain evidence="1">BECK_BZ131</strain>
    </source>
</reference>
<organism evidence="1">
    <name type="scientific">Candidatus Kentrum sp. FW</name>
    <dbReference type="NCBI Taxonomy" id="2126338"/>
    <lineage>
        <taxon>Bacteria</taxon>
        <taxon>Pseudomonadati</taxon>
        <taxon>Pseudomonadota</taxon>
        <taxon>Gammaproteobacteria</taxon>
        <taxon>Candidatus Kentrum</taxon>
    </lineage>
</organism>
<proteinExistence type="predicted"/>
<dbReference type="EMBL" id="CAADFE010000018">
    <property type="protein sequence ID" value="VFJ69227.1"/>
    <property type="molecule type" value="Genomic_DNA"/>
</dbReference>
<dbReference type="SUPFAM" id="SSF81593">
    <property type="entry name" value="Nucleotidyltransferase substrate binding subunit/domain"/>
    <property type="match status" value="1"/>
</dbReference>